<feature type="transmembrane region" description="Helical" evidence="6">
    <location>
        <begin position="111"/>
        <end position="129"/>
    </location>
</feature>
<dbReference type="PANTHER" id="PTHR11101">
    <property type="entry name" value="PHOSPHATE TRANSPORTER"/>
    <property type="match status" value="1"/>
</dbReference>
<feature type="transmembrane region" description="Helical" evidence="6">
    <location>
        <begin position="347"/>
        <end position="368"/>
    </location>
</feature>
<feature type="transmembrane region" description="Helical" evidence="6">
    <location>
        <begin position="43"/>
        <end position="63"/>
    </location>
</feature>
<evidence type="ECO:0000256" key="4">
    <source>
        <dbReference type="ARBA" id="ARBA00022989"/>
    </source>
</evidence>
<sequence>MIILVFVLLATLFLAYANGANDNFKGVATLWGSGTTSYKKSLYWATVTTFLGSLAALFIATKLITTFSGKGLVPDAIVNDPHFLISVGLGAALTVFIATIIGIPISTTHSLTGALIGAGLMAAGTQINFHTLENKFFLPLLLSPAIAAFFTLIIYPGFKLARVKLGIEHQMCLCIGERMEPVAIQQDGTAVLKSTGLTLTIDQLQNCQPYYRGKILGFDSQALLDKFHYVSAGAVSFARGLNDTPKIVALLLVMGAFSLKWGIFMVALAMAIGGLLNAKKIAITMSERITKMNHGQGFSANLVTALLVIFASRWGLPVSTTHVSCGSLFGIGLVNKKANLSVIRQIILAWVLTLPLAAILSGVCFLVISHIK</sequence>
<evidence type="ECO:0000256" key="6">
    <source>
        <dbReference type="SAM" id="Phobius"/>
    </source>
</evidence>
<dbReference type="GO" id="GO:0016020">
    <property type="term" value="C:membrane"/>
    <property type="evidence" value="ECO:0007669"/>
    <property type="project" value="UniProtKB-SubCell"/>
</dbReference>
<feature type="transmembrane region" description="Helical" evidence="6">
    <location>
        <begin position="83"/>
        <end position="105"/>
    </location>
</feature>
<evidence type="ECO:0000256" key="3">
    <source>
        <dbReference type="ARBA" id="ARBA00022692"/>
    </source>
</evidence>
<keyword evidence="3 6" id="KW-0812">Transmembrane</keyword>
<comment type="subcellular location">
    <subcellularLocation>
        <location evidence="1">Membrane</location>
        <topology evidence="1">Multi-pass membrane protein</topology>
    </subcellularLocation>
</comment>
<gene>
    <name evidence="7" type="ORF">LCGC14_2399720</name>
</gene>
<dbReference type="InterPro" id="IPR001204">
    <property type="entry name" value="Phos_transporter"/>
</dbReference>
<feature type="transmembrane region" description="Helical" evidence="6">
    <location>
        <begin position="247"/>
        <end position="276"/>
    </location>
</feature>
<comment type="caution">
    <text evidence="7">The sequence shown here is derived from an EMBL/GenBank/DDBJ whole genome shotgun (WGS) entry which is preliminary data.</text>
</comment>
<keyword evidence="2" id="KW-0813">Transport</keyword>
<keyword evidence="4 6" id="KW-1133">Transmembrane helix</keyword>
<name>A0A0F9BVP5_9ZZZZ</name>
<keyword evidence="5 6" id="KW-0472">Membrane</keyword>
<evidence type="ECO:0000256" key="2">
    <source>
        <dbReference type="ARBA" id="ARBA00022448"/>
    </source>
</evidence>
<proteinExistence type="predicted"/>
<feature type="transmembrane region" description="Helical" evidence="6">
    <location>
        <begin position="136"/>
        <end position="155"/>
    </location>
</feature>
<feature type="transmembrane region" description="Helical" evidence="6">
    <location>
        <begin position="297"/>
        <end position="316"/>
    </location>
</feature>
<dbReference type="AlphaFoldDB" id="A0A0F9BVP5"/>
<accession>A0A0F9BVP5</accession>
<dbReference type="PANTHER" id="PTHR11101:SF80">
    <property type="entry name" value="PHOSPHATE TRANSPORTER"/>
    <property type="match status" value="1"/>
</dbReference>
<dbReference type="GO" id="GO:0035435">
    <property type="term" value="P:phosphate ion transmembrane transport"/>
    <property type="evidence" value="ECO:0007669"/>
    <property type="project" value="TreeGrafter"/>
</dbReference>
<dbReference type="EMBL" id="LAZR01036004">
    <property type="protein sequence ID" value="KKL25995.1"/>
    <property type="molecule type" value="Genomic_DNA"/>
</dbReference>
<dbReference type="GO" id="GO:0005315">
    <property type="term" value="F:phosphate transmembrane transporter activity"/>
    <property type="evidence" value="ECO:0007669"/>
    <property type="project" value="InterPro"/>
</dbReference>
<protein>
    <recommendedName>
        <fullName evidence="8">Phosphate transporter</fullName>
    </recommendedName>
</protein>
<evidence type="ECO:0008006" key="8">
    <source>
        <dbReference type="Google" id="ProtNLM"/>
    </source>
</evidence>
<dbReference type="Pfam" id="PF01384">
    <property type="entry name" value="PHO4"/>
    <property type="match status" value="1"/>
</dbReference>
<evidence type="ECO:0000256" key="5">
    <source>
        <dbReference type="ARBA" id="ARBA00023136"/>
    </source>
</evidence>
<reference evidence="7" key="1">
    <citation type="journal article" date="2015" name="Nature">
        <title>Complex archaea that bridge the gap between prokaryotes and eukaryotes.</title>
        <authorList>
            <person name="Spang A."/>
            <person name="Saw J.H."/>
            <person name="Jorgensen S.L."/>
            <person name="Zaremba-Niedzwiedzka K."/>
            <person name="Martijn J."/>
            <person name="Lind A.E."/>
            <person name="van Eijk R."/>
            <person name="Schleper C."/>
            <person name="Guy L."/>
            <person name="Ettema T.J."/>
        </authorList>
    </citation>
    <scope>NUCLEOTIDE SEQUENCE</scope>
</reference>
<evidence type="ECO:0000313" key="7">
    <source>
        <dbReference type="EMBL" id="KKL25995.1"/>
    </source>
</evidence>
<evidence type="ECO:0000256" key="1">
    <source>
        <dbReference type="ARBA" id="ARBA00004141"/>
    </source>
</evidence>
<organism evidence="7">
    <name type="scientific">marine sediment metagenome</name>
    <dbReference type="NCBI Taxonomy" id="412755"/>
    <lineage>
        <taxon>unclassified sequences</taxon>
        <taxon>metagenomes</taxon>
        <taxon>ecological metagenomes</taxon>
    </lineage>
</organism>